<feature type="domain" description="HTH cro/C1-type" evidence="2">
    <location>
        <begin position="18"/>
        <end position="78"/>
    </location>
</feature>
<dbReference type="GO" id="GO:0003677">
    <property type="term" value="F:DNA binding"/>
    <property type="evidence" value="ECO:0007669"/>
    <property type="project" value="InterPro"/>
</dbReference>
<keyword evidence="1" id="KW-0812">Transmembrane</keyword>
<dbReference type="InterPro" id="IPR001387">
    <property type="entry name" value="Cro/C1-type_HTH"/>
</dbReference>
<organism evidence="3 4">
    <name type="scientific">Polynucleobacter paneuropaeus</name>
    <dbReference type="NCBI Taxonomy" id="2527775"/>
    <lineage>
        <taxon>Bacteria</taxon>
        <taxon>Pseudomonadati</taxon>
        <taxon>Pseudomonadota</taxon>
        <taxon>Betaproteobacteria</taxon>
        <taxon>Burkholderiales</taxon>
        <taxon>Burkholderiaceae</taxon>
        <taxon>Polynucleobacter</taxon>
    </lineage>
</organism>
<dbReference type="SUPFAM" id="SSF47413">
    <property type="entry name" value="lambda repressor-like DNA-binding domains"/>
    <property type="match status" value="1"/>
</dbReference>
<dbReference type="AlphaFoldDB" id="A0A2Z4JRU9"/>
<evidence type="ECO:0000313" key="4">
    <source>
        <dbReference type="Proteomes" id="UP000248592"/>
    </source>
</evidence>
<protein>
    <submittedName>
        <fullName evidence="3">Helix-turn-helix domain-containing protein</fullName>
    </submittedName>
</protein>
<keyword evidence="1" id="KW-0472">Membrane</keyword>
<evidence type="ECO:0000313" key="3">
    <source>
        <dbReference type="EMBL" id="AWW49575.1"/>
    </source>
</evidence>
<dbReference type="Pfam" id="PF12844">
    <property type="entry name" value="HTH_19"/>
    <property type="match status" value="1"/>
</dbReference>
<accession>A0A2Z4JRU9</accession>
<dbReference type="EMBL" id="CP030085">
    <property type="protein sequence ID" value="AWW49575.1"/>
    <property type="molecule type" value="Genomic_DNA"/>
</dbReference>
<dbReference type="Proteomes" id="UP000248592">
    <property type="component" value="Chromosome"/>
</dbReference>
<dbReference type="SMART" id="SM00530">
    <property type="entry name" value="HTH_XRE"/>
    <property type="match status" value="1"/>
</dbReference>
<dbReference type="CDD" id="cd00093">
    <property type="entry name" value="HTH_XRE"/>
    <property type="match status" value="1"/>
</dbReference>
<keyword evidence="1" id="KW-1133">Transmembrane helix</keyword>
<proteinExistence type="predicted"/>
<dbReference type="PROSITE" id="PS50943">
    <property type="entry name" value="HTH_CROC1"/>
    <property type="match status" value="1"/>
</dbReference>
<name>A0A2Z4JRU9_9BURK</name>
<evidence type="ECO:0000259" key="2">
    <source>
        <dbReference type="PROSITE" id="PS50943"/>
    </source>
</evidence>
<reference evidence="4" key="1">
    <citation type="submission" date="2018-06" db="EMBL/GenBank/DDBJ databases">
        <title>Description of a new Polynucleobacter species.</title>
        <authorList>
            <person name="Hahn M.W."/>
        </authorList>
    </citation>
    <scope>NUCLEOTIDE SEQUENCE [LARGE SCALE GENOMIC DNA]</scope>
    <source>
        <strain evidence="4">MG-25-Pas1-D2</strain>
    </source>
</reference>
<evidence type="ECO:0000256" key="1">
    <source>
        <dbReference type="SAM" id="Phobius"/>
    </source>
</evidence>
<gene>
    <name evidence="3" type="ORF">Pas1_03740</name>
</gene>
<sequence length="178" mass="20046">MVSDKQKNLLPKIVGERFRDAREKQGLSIEELANKAILSNSQIRQIEGNEQGAFYSPDIKYSSAKKVAKILGLPEEQAFDASETMLDGDIQVSREQKEFNEIEAMLAQKMINEIKFEKPSLIQKIIGKKTSMQLPIQGIEVTYATGPKSVFKRIVFLLILLAVLGIGYRVLSPYIHFS</sequence>
<feature type="transmembrane region" description="Helical" evidence="1">
    <location>
        <begin position="154"/>
        <end position="171"/>
    </location>
</feature>
<dbReference type="InterPro" id="IPR010982">
    <property type="entry name" value="Lambda_DNA-bd_dom_sf"/>
</dbReference>
<dbReference type="Gene3D" id="1.10.260.40">
    <property type="entry name" value="lambda repressor-like DNA-binding domains"/>
    <property type="match status" value="1"/>
</dbReference>